<keyword evidence="6" id="KW-1185">Reference proteome</keyword>
<dbReference type="FunFam" id="3.30.70.270:FF:000001">
    <property type="entry name" value="Diguanylate cyclase domain protein"/>
    <property type="match status" value="1"/>
</dbReference>
<dbReference type="EC" id="2.7.7.65" evidence="1"/>
<dbReference type="GO" id="GO:0043709">
    <property type="term" value="P:cell adhesion involved in single-species biofilm formation"/>
    <property type="evidence" value="ECO:0007669"/>
    <property type="project" value="TreeGrafter"/>
</dbReference>
<organism evidence="5 6">
    <name type="scientific">Paucibacter sediminis</name>
    <dbReference type="NCBI Taxonomy" id="3019553"/>
    <lineage>
        <taxon>Bacteria</taxon>
        <taxon>Pseudomonadati</taxon>
        <taxon>Pseudomonadota</taxon>
        <taxon>Betaproteobacteria</taxon>
        <taxon>Burkholderiales</taxon>
        <taxon>Sphaerotilaceae</taxon>
        <taxon>Roseateles</taxon>
    </lineage>
</organism>
<gene>
    <name evidence="5" type="ORF">PFX98_01795</name>
</gene>
<proteinExistence type="predicted"/>
<keyword evidence="3" id="KW-0812">Transmembrane</keyword>
<dbReference type="GO" id="GO:0052621">
    <property type="term" value="F:diguanylate cyclase activity"/>
    <property type="evidence" value="ECO:0007669"/>
    <property type="project" value="UniProtKB-EC"/>
</dbReference>
<evidence type="ECO:0000313" key="5">
    <source>
        <dbReference type="EMBL" id="WIT12365.1"/>
    </source>
</evidence>
<dbReference type="CDD" id="cd01949">
    <property type="entry name" value="GGDEF"/>
    <property type="match status" value="1"/>
</dbReference>
<evidence type="ECO:0000259" key="4">
    <source>
        <dbReference type="PROSITE" id="PS50887"/>
    </source>
</evidence>
<feature type="transmembrane region" description="Helical" evidence="3">
    <location>
        <begin position="88"/>
        <end position="106"/>
    </location>
</feature>
<accession>A0AA95SPK8</accession>
<dbReference type="PANTHER" id="PTHR45138">
    <property type="entry name" value="REGULATORY COMPONENTS OF SENSORY TRANSDUCTION SYSTEM"/>
    <property type="match status" value="1"/>
</dbReference>
<dbReference type="GO" id="GO:1902201">
    <property type="term" value="P:negative regulation of bacterial-type flagellum-dependent cell motility"/>
    <property type="evidence" value="ECO:0007669"/>
    <property type="project" value="TreeGrafter"/>
</dbReference>
<evidence type="ECO:0000256" key="1">
    <source>
        <dbReference type="ARBA" id="ARBA00012528"/>
    </source>
</evidence>
<dbReference type="InterPro" id="IPR050469">
    <property type="entry name" value="Diguanylate_Cyclase"/>
</dbReference>
<evidence type="ECO:0000256" key="3">
    <source>
        <dbReference type="SAM" id="Phobius"/>
    </source>
</evidence>
<feature type="transmembrane region" description="Helical" evidence="3">
    <location>
        <begin position="112"/>
        <end position="131"/>
    </location>
</feature>
<reference evidence="5" key="1">
    <citation type="submission" date="2023-01" db="EMBL/GenBank/DDBJ databases">
        <title>Whole genome sequence of Paucibacter sp. S2-9 isolated from pond sediment.</title>
        <authorList>
            <person name="Jung J.Y."/>
        </authorList>
    </citation>
    <scope>NUCLEOTIDE SEQUENCE</scope>
    <source>
        <strain evidence="5">S2-9</strain>
    </source>
</reference>
<dbReference type="SUPFAM" id="SSF55073">
    <property type="entry name" value="Nucleotide cyclase"/>
    <property type="match status" value="1"/>
</dbReference>
<keyword evidence="3" id="KW-0472">Membrane</keyword>
<dbReference type="InterPro" id="IPR029787">
    <property type="entry name" value="Nucleotide_cyclase"/>
</dbReference>
<comment type="catalytic activity">
    <reaction evidence="2">
        <text>2 GTP = 3',3'-c-di-GMP + 2 diphosphate</text>
        <dbReference type="Rhea" id="RHEA:24898"/>
        <dbReference type="ChEBI" id="CHEBI:33019"/>
        <dbReference type="ChEBI" id="CHEBI:37565"/>
        <dbReference type="ChEBI" id="CHEBI:58805"/>
        <dbReference type="EC" id="2.7.7.65"/>
    </reaction>
</comment>
<evidence type="ECO:0000313" key="6">
    <source>
        <dbReference type="Proteomes" id="UP001177769"/>
    </source>
</evidence>
<dbReference type="Pfam" id="PF00990">
    <property type="entry name" value="GGDEF"/>
    <property type="match status" value="1"/>
</dbReference>
<evidence type="ECO:0000256" key="2">
    <source>
        <dbReference type="ARBA" id="ARBA00034247"/>
    </source>
</evidence>
<dbReference type="SMART" id="SM00267">
    <property type="entry name" value="GGDEF"/>
    <property type="match status" value="1"/>
</dbReference>
<dbReference type="RefSeq" id="WP_285233463.1">
    <property type="nucleotide sequence ID" value="NZ_CP116346.1"/>
</dbReference>
<dbReference type="KEGG" id="pais:PFX98_01795"/>
<dbReference type="NCBIfam" id="TIGR00254">
    <property type="entry name" value="GGDEF"/>
    <property type="match status" value="1"/>
</dbReference>
<dbReference type="PANTHER" id="PTHR45138:SF9">
    <property type="entry name" value="DIGUANYLATE CYCLASE DGCM-RELATED"/>
    <property type="match status" value="1"/>
</dbReference>
<name>A0AA95SPK8_9BURK</name>
<protein>
    <recommendedName>
        <fullName evidence="1">diguanylate cyclase</fullName>
        <ecNumber evidence="1">2.7.7.65</ecNumber>
    </recommendedName>
</protein>
<sequence length="379" mass="41429">MSFLASLQLALYALMWALASATHRDERPALLHWLGFSLTAAGQAALVAWRPDGPVWLTHTGSSLATILSLALAGRGVLVFLRQPPRDGFWLGMLAVALPALVWIGPGDTPTRVAAMSGFNAGLLMVAFWLARPAFVQEFGLRIALCATLPAAALLGMNVFFVVQGLRRVPVDIVGANAISTSTWVLTLVSAAAFNFLFFFLVTIRLLQSLRRQAGLDALTGLPNRRAMQERLQLEWERARRYQTPFVAIATDIDHFKRINDRYGHGMGDQALRAVAKTLQDHVRETDHLSRFGGEEFLVLMPQASAATDGLRLAERLRSAVAAMRLSGPDGSVIGLSASFGVSEYLAEDADSDQLLRRADQALYRAKHQGRNRVELQAS</sequence>
<keyword evidence="3" id="KW-1133">Transmembrane helix</keyword>
<dbReference type="GO" id="GO:0005886">
    <property type="term" value="C:plasma membrane"/>
    <property type="evidence" value="ECO:0007669"/>
    <property type="project" value="TreeGrafter"/>
</dbReference>
<feature type="domain" description="GGDEF" evidence="4">
    <location>
        <begin position="244"/>
        <end position="379"/>
    </location>
</feature>
<dbReference type="PROSITE" id="PS50887">
    <property type="entry name" value="GGDEF"/>
    <property type="match status" value="1"/>
</dbReference>
<dbReference type="EMBL" id="CP116346">
    <property type="protein sequence ID" value="WIT12365.1"/>
    <property type="molecule type" value="Genomic_DNA"/>
</dbReference>
<feature type="transmembrane region" description="Helical" evidence="3">
    <location>
        <begin position="143"/>
        <end position="163"/>
    </location>
</feature>
<dbReference type="Proteomes" id="UP001177769">
    <property type="component" value="Chromosome"/>
</dbReference>
<dbReference type="InterPro" id="IPR043128">
    <property type="entry name" value="Rev_trsase/Diguanyl_cyclase"/>
</dbReference>
<feature type="transmembrane region" description="Helical" evidence="3">
    <location>
        <begin position="56"/>
        <end position="81"/>
    </location>
</feature>
<dbReference type="AlphaFoldDB" id="A0AA95SPK8"/>
<feature type="transmembrane region" description="Helical" evidence="3">
    <location>
        <begin position="183"/>
        <end position="204"/>
    </location>
</feature>
<dbReference type="InterPro" id="IPR000160">
    <property type="entry name" value="GGDEF_dom"/>
</dbReference>
<dbReference type="Gene3D" id="3.30.70.270">
    <property type="match status" value="1"/>
</dbReference>